<dbReference type="SUPFAM" id="SSF52096">
    <property type="entry name" value="ClpP/crotonase"/>
    <property type="match status" value="1"/>
</dbReference>
<dbReference type="Gene3D" id="2.120.10.60">
    <property type="entry name" value="Tricorn protease N-terminal domain"/>
    <property type="match status" value="1"/>
</dbReference>
<dbReference type="PANTHER" id="PTHR43253">
    <property type="entry name" value="TRICORN PROTEASE HOMOLOG 2-RELATED"/>
    <property type="match status" value="1"/>
</dbReference>
<dbReference type="EMBL" id="DRTD01000591">
    <property type="protein sequence ID" value="HHE55687.1"/>
    <property type="molecule type" value="Genomic_DNA"/>
</dbReference>
<reference evidence="8" key="1">
    <citation type="journal article" date="2020" name="mSystems">
        <title>Genome- and Community-Level Interaction Insights into Carbon Utilization and Element Cycling Functions of Hydrothermarchaeota in Hydrothermal Sediment.</title>
        <authorList>
            <person name="Zhou Z."/>
            <person name="Liu Y."/>
            <person name="Xu W."/>
            <person name="Pan J."/>
            <person name="Luo Z.H."/>
            <person name="Li M."/>
        </authorList>
    </citation>
    <scope>NUCLEOTIDE SEQUENCE [LARGE SCALE GENOMIC DNA]</scope>
    <source>
        <strain evidence="8">HyVt-76</strain>
    </source>
</reference>
<dbReference type="SUPFAM" id="SSF82171">
    <property type="entry name" value="DPP6 N-terminal domain-like"/>
    <property type="match status" value="1"/>
</dbReference>
<evidence type="ECO:0000313" key="8">
    <source>
        <dbReference type="EMBL" id="HHE55687.1"/>
    </source>
</evidence>
<feature type="domain" description="Tricorn protease C1" evidence="7">
    <location>
        <begin position="514"/>
        <end position="570"/>
    </location>
</feature>
<keyword evidence="5" id="KW-0378">Hydrolase</keyword>
<comment type="caution">
    <text evidence="8">The sequence shown here is derived from an EMBL/GenBank/DDBJ whole genome shotgun (WGS) entry which is preliminary data.</text>
</comment>
<proteinExistence type="inferred from homology"/>
<dbReference type="Pfam" id="PF14684">
    <property type="entry name" value="Tricorn_C1"/>
    <property type="match status" value="1"/>
</dbReference>
<evidence type="ECO:0000256" key="6">
    <source>
        <dbReference type="ARBA" id="ARBA00022825"/>
    </source>
</evidence>
<evidence type="ECO:0000256" key="2">
    <source>
        <dbReference type="ARBA" id="ARBA00008524"/>
    </source>
</evidence>
<comment type="subcellular location">
    <subcellularLocation>
        <location evidence="1">Cytoplasm</location>
    </subcellularLocation>
</comment>
<dbReference type="GO" id="GO:0005737">
    <property type="term" value="C:cytoplasm"/>
    <property type="evidence" value="ECO:0007669"/>
    <property type="project" value="UniProtKB-SubCell"/>
</dbReference>
<dbReference type="GO" id="GO:0008236">
    <property type="term" value="F:serine-type peptidase activity"/>
    <property type="evidence" value="ECO:0007669"/>
    <property type="project" value="UniProtKB-KW"/>
</dbReference>
<organism evidence="8">
    <name type="scientific">Caldithrix abyssi</name>
    <dbReference type="NCBI Taxonomy" id="187145"/>
    <lineage>
        <taxon>Bacteria</taxon>
        <taxon>Pseudomonadati</taxon>
        <taxon>Calditrichota</taxon>
        <taxon>Calditrichia</taxon>
        <taxon>Calditrichales</taxon>
        <taxon>Calditrichaceae</taxon>
        <taxon>Caldithrix</taxon>
    </lineage>
</organism>
<feature type="non-terminal residue" evidence="8">
    <location>
        <position position="1"/>
    </location>
</feature>
<gene>
    <name evidence="8" type="ORF">ENL21_07885</name>
</gene>
<dbReference type="AlphaFoldDB" id="A0A7V5H4S0"/>
<evidence type="ECO:0000259" key="7">
    <source>
        <dbReference type="Pfam" id="PF14684"/>
    </source>
</evidence>
<evidence type="ECO:0000256" key="4">
    <source>
        <dbReference type="ARBA" id="ARBA00022670"/>
    </source>
</evidence>
<dbReference type="Pfam" id="PF26550">
    <property type="entry name" value="Tricorn_2nd"/>
    <property type="match status" value="1"/>
</dbReference>
<accession>A0A7V5H4S0</accession>
<protein>
    <recommendedName>
        <fullName evidence="7">Tricorn protease C1 domain-containing protein</fullName>
    </recommendedName>
</protein>
<evidence type="ECO:0000256" key="5">
    <source>
        <dbReference type="ARBA" id="ARBA00022801"/>
    </source>
</evidence>
<keyword evidence="3" id="KW-0963">Cytoplasm</keyword>
<name>A0A7V5H4S0_CALAY</name>
<dbReference type="PANTHER" id="PTHR43253:SF1">
    <property type="entry name" value="TRICORN PROTEASE HOMOLOG 2-RELATED"/>
    <property type="match status" value="1"/>
</dbReference>
<dbReference type="Proteomes" id="UP000886111">
    <property type="component" value="Unassembled WGS sequence"/>
</dbReference>
<dbReference type="GO" id="GO:0006508">
    <property type="term" value="P:proteolysis"/>
    <property type="evidence" value="ECO:0007669"/>
    <property type="project" value="UniProtKB-KW"/>
</dbReference>
<evidence type="ECO:0000256" key="1">
    <source>
        <dbReference type="ARBA" id="ARBA00004496"/>
    </source>
</evidence>
<comment type="similarity">
    <text evidence="2">Belongs to the peptidase S41B family.</text>
</comment>
<keyword evidence="4" id="KW-0645">Protease</keyword>
<dbReference type="Pfam" id="PF26549">
    <property type="entry name" value="Tricorn_N"/>
    <property type="match status" value="1"/>
</dbReference>
<dbReference type="InterPro" id="IPR012393">
    <property type="entry name" value="Tricorn_protease"/>
</dbReference>
<dbReference type="Gene3D" id="3.30.750.44">
    <property type="match status" value="1"/>
</dbReference>
<dbReference type="InterPro" id="IPR029045">
    <property type="entry name" value="ClpP/crotonase-like_dom_sf"/>
</dbReference>
<sequence length="608" mass="70361">RISREFRNWKRYKGGMAQDIWVGEISKGDYRPITKFRGTDNFPMWHESGLYFTSDSIDGTMNLYRYDFKTEQFTQLTKYNDYDVKYPSLGPNHIVYQYAGSLYLYDLNSGQSKQVPIEIPSDRTLVRRFLLENPEKYVYTFDLSPKGKRALLNIRGEIVNMPTEKGVTYHVTPNSSASREKSAIWSPDGKWIAFFSDKTGEEELYLVSPTGGEWKQITKNGFAFCTNPKWSPNSKFIIFHDKFMRLNLVDVASGTIKVVDQGEYDDAWYEWGIQTYCWSPDSRWIAYSKMEQSLYPSIFLYNVQTKEHFRVTSSMTKDWSPSFSPDGKYLYFLSNRTFKPIMGFVDQNHIFLNMTKPYILILKEGDLSPFAPANDADQEKSAAEESRADKVLITTENFSERNIPAPVKAGNLFRLEAVDGGLLYLKKTENEFLKYQFVNDENQARNLELHRFTLKDQKDETLMEGIGQYHLSADKKRLIYRAGNKFGVVDLGKAKVGDGALNFKNVTLWIDKLAEFKQMFAEAWRIERDWFYDPNMHGLNWSKVRKFYEKFVPFCGTRGDLNYLIGEMIAELNAGHTYVYGGDLEHGKSVSCGLLGADFSMENGYPKM</sequence>
<evidence type="ECO:0000256" key="3">
    <source>
        <dbReference type="ARBA" id="ARBA00022490"/>
    </source>
</evidence>
<dbReference type="InterPro" id="IPR015943">
    <property type="entry name" value="WD40/YVTN_repeat-like_dom_sf"/>
</dbReference>
<keyword evidence="6" id="KW-0720">Serine protease</keyword>
<dbReference type="InterPro" id="IPR028204">
    <property type="entry name" value="Tricorn_C1"/>
</dbReference>
<dbReference type="Gene3D" id="2.130.10.10">
    <property type="entry name" value="YVTN repeat-like/Quinoprotein amine dehydrogenase"/>
    <property type="match status" value="1"/>
</dbReference>